<proteinExistence type="predicted"/>
<protein>
    <submittedName>
        <fullName evidence="1">Hypothetical_protein</fullName>
    </submittedName>
</protein>
<organism evidence="1 2">
    <name type="scientific">Hexamita inflata</name>
    <dbReference type="NCBI Taxonomy" id="28002"/>
    <lineage>
        <taxon>Eukaryota</taxon>
        <taxon>Metamonada</taxon>
        <taxon>Diplomonadida</taxon>
        <taxon>Hexamitidae</taxon>
        <taxon>Hexamitinae</taxon>
        <taxon>Hexamita</taxon>
    </lineage>
</organism>
<dbReference type="EMBL" id="CAXDID020000048">
    <property type="protein sequence ID" value="CAL6003818.1"/>
    <property type="molecule type" value="Genomic_DNA"/>
</dbReference>
<accession>A0ABP1HYD7</accession>
<comment type="caution">
    <text evidence="1">The sequence shown here is derived from an EMBL/GenBank/DDBJ whole genome shotgun (WGS) entry which is preliminary data.</text>
</comment>
<dbReference type="Proteomes" id="UP001642409">
    <property type="component" value="Unassembled WGS sequence"/>
</dbReference>
<sequence length="112" mass="13371">MDQKMFSLQRLVLKQKRPSFSRIQNPLVLQRARVIISPTTLIYTHTNILASVYGRKVFIKLCIYVQMVKKKFKVSTSLYFQQTHRLSEHYMFIGMWSFSRQLLVQQNQTVNQ</sequence>
<reference evidence="1 2" key="1">
    <citation type="submission" date="2024-07" db="EMBL/GenBank/DDBJ databases">
        <authorList>
            <person name="Akdeniz Z."/>
        </authorList>
    </citation>
    <scope>NUCLEOTIDE SEQUENCE [LARGE SCALE GENOMIC DNA]</scope>
</reference>
<evidence type="ECO:0000313" key="2">
    <source>
        <dbReference type="Proteomes" id="UP001642409"/>
    </source>
</evidence>
<gene>
    <name evidence="1" type="ORF">HINF_LOCUS18582</name>
</gene>
<evidence type="ECO:0000313" key="1">
    <source>
        <dbReference type="EMBL" id="CAL6003818.1"/>
    </source>
</evidence>
<keyword evidence="2" id="KW-1185">Reference proteome</keyword>
<name>A0ABP1HYD7_9EUKA</name>